<evidence type="ECO:0000313" key="3">
    <source>
        <dbReference type="Proteomes" id="UP000293719"/>
    </source>
</evidence>
<proteinExistence type="predicted"/>
<keyword evidence="1" id="KW-0812">Transmembrane</keyword>
<keyword evidence="1" id="KW-0472">Membrane</keyword>
<dbReference type="Proteomes" id="UP000293719">
    <property type="component" value="Chromosome"/>
</dbReference>
<accession>A0A4P6V4Q7</accession>
<keyword evidence="1" id="KW-1133">Transmembrane helix</keyword>
<dbReference type="OrthoDB" id="7631418at2"/>
<dbReference type="KEGG" id="rpod:E0E05_13775"/>
<reference evidence="2 3" key="1">
    <citation type="journal article" date="2017" name="Int. J. Syst. Evol. Microbiol.">
        <title>Roseitalea porphyridii gen. nov., sp. nov., isolated from a red alga, and reclassification of Hoeflea suaedae Chung et al. 2013 as Pseudohoeflea suaedae gen. nov., comb. nov.</title>
        <authorList>
            <person name="Hyeon J.W."/>
            <person name="Jeong S.E."/>
            <person name="Baek K."/>
            <person name="Jeon C.O."/>
        </authorList>
    </citation>
    <scope>NUCLEOTIDE SEQUENCE [LARGE SCALE GENOMIC DNA]</scope>
    <source>
        <strain evidence="2 3">MA7-20</strain>
    </source>
</reference>
<feature type="transmembrane region" description="Helical" evidence="1">
    <location>
        <begin position="68"/>
        <end position="89"/>
    </location>
</feature>
<feature type="transmembrane region" description="Helical" evidence="1">
    <location>
        <begin position="165"/>
        <end position="185"/>
    </location>
</feature>
<keyword evidence="3" id="KW-1185">Reference proteome</keyword>
<gene>
    <name evidence="2" type="ORF">E0E05_13775</name>
</gene>
<evidence type="ECO:0000313" key="2">
    <source>
        <dbReference type="EMBL" id="QBK31580.1"/>
    </source>
</evidence>
<name>A0A4P6V4Q7_9HYPH</name>
<feature type="transmembrane region" description="Helical" evidence="1">
    <location>
        <begin position="192"/>
        <end position="213"/>
    </location>
</feature>
<dbReference type="EMBL" id="CP036532">
    <property type="protein sequence ID" value="QBK31580.1"/>
    <property type="molecule type" value="Genomic_DNA"/>
</dbReference>
<protein>
    <recommendedName>
        <fullName evidence="4">DUF4184 family protein</fullName>
    </recommendedName>
</protein>
<evidence type="ECO:0008006" key="4">
    <source>
        <dbReference type="Google" id="ProtNLM"/>
    </source>
</evidence>
<evidence type="ECO:0000256" key="1">
    <source>
        <dbReference type="SAM" id="Phobius"/>
    </source>
</evidence>
<dbReference type="RefSeq" id="WP_131617240.1">
    <property type="nucleotide sequence ID" value="NZ_CP036532.1"/>
</dbReference>
<organism evidence="2 3">
    <name type="scientific">Roseitalea porphyridii</name>
    <dbReference type="NCBI Taxonomy" id="1852022"/>
    <lineage>
        <taxon>Bacteria</taxon>
        <taxon>Pseudomonadati</taxon>
        <taxon>Pseudomonadota</taxon>
        <taxon>Alphaproteobacteria</taxon>
        <taxon>Hyphomicrobiales</taxon>
        <taxon>Ahrensiaceae</taxon>
        <taxon>Roseitalea</taxon>
    </lineage>
</organism>
<dbReference type="AlphaFoldDB" id="A0A4P6V4Q7"/>
<sequence>MMTQTHFLVAAALLCRPERPARQNAAVLAGAFAPDAAIYALFVWSKIAGIPERLLWDEVYFAEPMTTFTAIGNSAPLYALVAIFGIALVRPASVELAGPHGATPAGFGRFLAPGHTNVALLFALAALTHLAGDLPVHVGDAHPHFWPLTDWRFVSPVSYWDPRHFGTQFSLLEAALGVLLSIIVFRRFRALWVRALTALLLVAYVAVPAYFIVVLGGA</sequence>
<feature type="transmembrane region" description="Helical" evidence="1">
    <location>
        <begin position="36"/>
        <end position="56"/>
    </location>
</feature>
<dbReference type="GeneID" id="90768372"/>